<keyword evidence="8" id="KW-0012">Acyltransferase</keyword>
<accession>A0A918KDY7</accession>
<dbReference type="Gene3D" id="2.160.10.10">
    <property type="entry name" value="Hexapeptide repeat proteins"/>
    <property type="match status" value="1"/>
</dbReference>
<dbReference type="AlphaFoldDB" id="A0A918KDY7"/>
<dbReference type="InterPro" id="IPR042122">
    <property type="entry name" value="Ser_AcTrfase_N_sf"/>
</dbReference>
<comment type="similarity">
    <text evidence="2">Belongs to the transferase hexapeptide repeat family.</text>
</comment>
<dbReference type="SMART" id="SM00971">
    <property type="entry name" value="SATase_N"/>
    <property type="match status" value="1"/>
</dbReference>
<dbReference type="Proteomes" id="UP000600865">
    <property type="component" value="Unassembled WGS sequence"/>
</dbReference>
<keyword evidence="6" id="KW-0808">Transferase</keyword>
<dbReference type="SUPFAM" id="SSF51161">
    <property type="entry name" value="Trimeric LpxA-like enzymes"/>
    <property type="match status" value="1"/>
</dbReference>
<dbReference type="InterPro" id="IPR045304">
    <property type="entry name" value="LbH_SAT"/>
</dbReference>
<dbReference type="Pfam" id="PF06426">
    <property type="entry name" value="SATase_N"/>
    <property type="match status" value="1"/>
</dbReference>
<dbReference type="InterPro" id="IPR010493">
    <property type="entry name" value="Ser_AcTrfase_N"/>
</dbReference>
<evidence type="ECO:0000313" key="12">
    <source>
        <dbReference type="Proteomes" id="UP000600865"/>
    </source>
</evidence>
<dbReference type="NCBIfam" id="TIGR01172">
    <property type="entry name" value="cysE"/>
    <property type="match status" value="1"/>
</dbReference>
<evidence type="ECO:0000256" key="7">
    <source>
        <dbReference type="ARBA" id="ARBA00022737"/>
    </source>
</evidence>
<evidence type="ECO:0000256" key="5">
    <source>
        <dbReference type="ARBA" id="ARBA00022605"/>
    </source>
</evidence>
<evidence type="ECO:0000313" key="11">
    <source>
        <dbReference type="EMBL" id="GGX59813.1"/>
    </source>
</evidence>
<keyword evidence="12" id="KW-1185">Reference proteome</keyword>
<feature type="domain" description="Serine acetyltransferase N-terminal" evidence="10">
    <location>
        <begin position="21"/>
        <end position="125"/>
    </location>
</feature>
<dbReference type="InterPro" id="IPR053376">
    <property type="entry name" value="Serine_acetyltransferase"/>
</dbReference>
<evidence type="ECO:0000256" key="6">
    <source>
        <dbReference type="ARBA" id="ARBA00022679"/>
    </source>
</evidence>
<evidence type="ECO:0000256" key="4">
    <source>
        <dbReference type="ARBA" id="ARBA00018522"/>
    </source>
</evidence>
<keyword evidence="7" id="KW-0677">Repeat</keyword>
<evidence type="ECO:0000256" key="1">
    <source>
        <dbReference type="ARBA" id="ARBA00004876"/>
    </source>
</evidence>
<comment type="caution">
    <text evidence="11">The sequence shown here is derived from an EMBL/GenBank/DDBJ whole genome shotgun (WGS) entry which is preliminary data.</text>
</comment>
<keyword evidence="5" id="KW-0028">Amino-acid biosynthesis</keyword>
<name>A0A918KDY7_9PROT</name>
<dbReference type="Gene3D" id="1.10.3130.10">
    <property type="entry name" value="serine acetyltransferase, domain 1"/>
    <property type="match status" value="1"/>
</dbReference>
<reference evidence="11 12" key="1">
    <citation type="journal article" date="2014" name="Int. J. Syst. Evol. Microbiol.">
        <title>Complete genome sequence of Corynebacterium casei LMG S-19264T (=DSM 44701T), isolated from a smear-ripened cheese.</title>
        <authorList>
            <consortium name="US DOE Joint Genome Institute (JGI-PGF)"/>
            <person name="Walter F."/>
            <person name="Albersmeier A."/>
            <person name="Kalinowski J."/>
            <person name="Ruckert C."/>
        </authorList>
    </citation>
    <scope>NUCLEOTIDE SEQUENCE [LARGE SCALE GENOMIC DNA]</scope>
    <source>
        <strain evidence="11 12">KCTC 23968</strain>
    </source>
</reference>
<sequence>MPSLIVSNHMEDCNDTKDVCVWSVLQEEAASYAVREVAMSSLLHATILDQNDLGGALVNHLSEKLATSDFSALKMRKVLSEAISSDPSLIACIARDLEAVRERDPACQTYLQCFLYFKGFMAIQTHRLAHALLNEGRDLVAFHLQNRSSELFGVDINPAARIGCGVMLDHATGFVMGETAVVGDDCSILQGVTLGGTGKAEEDRHPKIGDRVLIGANASVLGNIRIGNGAKIAAGSVVLKPVEDNCTVAGVPAKPIGGPCCGNPADSMDQTL</sequence>
<dbReference type="InterPro" id="IPR005881">
    <property type="entry name" value="Ser_O-AcTrfase"/>
</dbReference>
<dbReference type="CDD" id="cd03354">
    <property type="entry name" value="LbH_SAT"/>
    <property type="match status" value="1"/>
</dbReference>
<dbReference type="EMBL" id="BMYV01000001">
    <property type="protein sequence ID" value="GGX59813.1"/>
    <property type="molecule type" value="Genomic_DNA"/>
</dbReference>
<dbReference type="FunFam" id="2.160.10.10:FF:000002">
    <property type="entry name" value="Serine acetyltransferase"/>
    <property type="match status" value="1"/>
</dbReference>
<dbReference type="NCBIfam" id="NF041874">
    <property type="entry name" value="EPS_EpsC"/>
    <property type="match status" value="1"/>
</dbReference>
<dbReference type="GO" id="GO:0009001">
    <property type="term" value="F:serine O-acetyltransferase activity"/>
    <property type="evidence" value="ECO:0007669"/>
    <property type="project" value="UniProtKB-EC"/>
</dbReference>
<dbReference type="PROSITE" id="PS00101">
    <property type="entry name" value="HEXAPEP_TRANSFERASES"/>
    <property type="match status" value="1"/>
</dbReference>
<evidence type="ECO:0000256" key="8">
    <source>
        <dbReference type="ARBA" id="ARBA00023315"/>
    </source>
</evidence>
<dbReference type="InterPro" id="IPR018357">
    <property type="entry name" value="Hexapep_transf_CS"/>
</dbReference>
<dbReference type="EC" id="2.3.1.30" evidence="3"/>
<organism evidence="11 12">
    <name type="scientific">Litorimonas cladophorae</name>
    <dbReference type="NCBI Taxonomy" id="1220491"/>
    <lineage>
        <taxon>Bacteria</taxon>
        <taxon>Pseudomonadati</taxon>
        <taxon>Pseudomonadota</taxon>
        <taxon>Alphaproteobacteria</taxon>
        <taxon>Maricaulales</taxon>
        <taxon>Robiginitomaculaceae</taxon>
    </lineage>
</organism>
<dbReference type="GO" id="GO:0005737">
    <property type="term" value="C:cytoplasm"/>
    <property type="evidence" value="ECO:0007669"/>
    <property type="project" value="InterPro"/>
</dbReference>
<dbReference type="PANTHER" id="PTHR42811">
    <property type="entry name" value="SERINE ACETYLTRANSFERASE"/>
    <property type="match status" value="1"/>
</dbReference>
<evidence type="ECO:0000259" key="10">
    <source>
        <dbReference type="SMART" id="SM00971"/>
    </source>
</evidence>
<comment type="catalytic activity">
    <reaction evidence="9">
        <text>L-serine + acetyl-CoA = O-acetyl-L-serine + CoA</text>
        <dbReference type="Rhea" id="RHEA:24560"/>
        <dbReference type="ChEBI" id="CHEBI:33384"/>
        <dbReference type="ChEBI" id="CHEBI:57287"/>
        <dbReference type="ChEBI" id="CHEBI:57288"/>
        <dbReference type="ChEBI" id="CHEBI:58340"/>
        <dbReference type="EC" id="2.3.1.30"/>
    </reaction>
</comment>
<evidence type="ECO:0000256" key="9">
    <source>
        <dbReference type="ARBA" id="ARBA00049486"/>
    </source>
</evidence>
<dbReference type="InterPro" id="IPR001451">
    <property type="entry name" value="Hexapep"/>
</dbReference>
<dbReference type="InterPro" id="IPR011004">
    <property type="entry name" value="Trimer_LpxA-like_sf"/>
</dbReference>
<dbReference type="Pfam" id="PF00132">
    <property type="entry name" value="Hexapep"/>
    <property type="match status" value="1"/>
</dbReference>
<gene>
    <name evidence="11" type="ORF">GCM10011309_07020</name>
</gene>
<comment type="pathway">
    <text evidence="1">Amino-acid biosynthesis; L-cysteine biosynthesis; L-cysteine from L-serine: step 1/2.</text>
</comment>
<proteinExistence type="inferred from homology"/>
<dbReference type="GO" id="GO:0006535">
    <property type="term" value="P:cysteine biosynthetic process from serine"/>
    <property type="evidence" value="ECO:0007669"/>
    <property type="project" value="InterPro"/>
</dbReference>
<evidence type="ECO:0000256" key="3">
    <source>
        <dbReference type="ARBA" id="ARBA00013266"/>
    </source>
</evidence>
<protein>
    <recommendedName>
        <fullName evidence="4">Serine acetyltransferase</fullName>
        <ecNumber evidence="3">2.3.1.30</ecNumber>
    </recommendedName>
</protein>
<evidence type="ECO:0000256" key="2">
    <source>
        <dbReference type="ARBA" id="ARBA00007274"/>
    </source>
</evidence>
<dbReference type="RefSeq" id="WP_233349785.1">
    <property type="nucleotide sequence ID" value="NZ_BMYV01000001.1"/>
</dbReference>